<protein>
    <submittedName>
        <fullName evidence="2">Uncharacterized protein</fullName>
    </submittedName>
</protein>
<name>A0A3P7JLN5_STRVU</name>
<evidence type="ECO:0000313" key="2">
    <source>
        <dbReference type="EMBL" id="VDM80799.1"/>
    </source>
</evidence>
<keyword evidence="1" id="KW-0472">Membrane</keyword>
<accession>A0A3P7JLN5</accession>
<gene>
    <name evidence="2" type="ORF">SVUK_LOCUS15797</name>
</gene>
<reference evidence="2 3" key="1">
    <citation type="submission" date="2018-11" db="EMBL/GenBank/DDBJ databases">
        <authorList>
            <consortium name="Pathogen Informatics"/>
        </authorList>
    </citation>
    <scope>NUCLEOTIDE SEQUENCE [LARGE SCALE GENOMIC DNA]</scope>
</reference>
<keyword evidence="3" id="KW-1185">Reference proteome</keyword>
<sequence length="117" mass="13229">MIACQVTNCAEIDAGDKSLYQYGKVRQFFQILSLILPIFLDLDAPSLVAHFPENLFNFKNSISVSCLVTTVVMLGLVAIIVIDGFFVHTVYRTFHFFAYQEDKAKENRNNQTLSTSL</sequence>
<dbReference type="OrthoDB" id="5843182at2759"/>
<keyword evidence="1" id="KW-0812">Transmembrane</keyword>
<dbReference type="AlphaFoldDB" id="A0A3P7JLN5"/>
<dbReference type="EMBL" id="UYYB01110109">
    <property type="protein sequence ID" value="VDM80799.1"/>
    <property type="molecule type" value="Genomic_DNA"/>
</dbReference>
<evidence type="ECO:0000256" key="1">
    <source>
        <dbReference type="SAM" id="Phobius"/>
    </source>
</evidence>
<proteinExistence type="predicted"/>
<evidence type="ECO:0000313" key="3">
    <source>
        <dbReference type="Proteomes" id="UP000270094"/>
    </source>
</evidence>
<keyword evidence="1" id="KW-1133">Transmembrane helix</keyword>
<organism evidence="2 3">
    <name type="scientific">Strongylus vulgaris</name>
    <name type="common">Blood worm</name>
    <dbReference type="NCBI Taxonomy" id="40348"/>
    <lineage>
        <taxon>Eukaryota</taxon>
        <taxon>Metazoa</taxon>
        <taxon>Ecdysozoa</taxon>
        <taxon>Nematoda</taxon>
        <taxon>Chromadorea</taxon>
        <taxon>Rhabditida</taxon>
        <taxon>Rhabditina</taxon>
        <taxon>Rhabditomorpha</taxon>
        <taxon>Strongyloidea</taxon>
        <taxon>Strongylidae</taxon>
        <taxon>Strongylus</taxon>
    </lineage>
</organism>
<dbReference type="Proteomes" id="UP000270094">
    <property type="component" value="Unassembled WGS sequence"/>
</dbReference>
<feature type="transmembrane region" description="Helical" evidence="1">
    <location>
        <begin position="62"/>
        <end position="87"/>
    </location>
</feature>